<dbReference type="EMBL" id="JAPQKR010000012">
    <property type="protein sequence ID" value="KAJ5204330.1"/>
    <property type="molecule type" value="Genomic_DNA"/>
</dbReference>
<proteinExistence type="predicted"/>
<reference evidence="3" key="2">
    <citation type="journal article" date="2023" name="IMA Fungus">
        <title>Comparative genomic study of the Penicillium genus elucidates a diverse pangenome and 15 lateral gene transfer events.</title>
        <authorList>
            <person name="Petersen C."/>
            <person name="Sorensen T."/>
            <person name="Nielsen M.R."/>
            <person name="Sondergaard T.E."/>
            <person name="Sorensen J.L."/>
            <person name="Fitzpatrick D.A."/>
            <person name="Frisvad J.C."/>
            <person name="Nielsen K.L."/>
        </authorList>
    </citation>
    <scope>NUCLEOTIDE SEQUENCE</scope>
    <source>
        <strain evidence="3">IBT 15544</strain>
    </source>
</reference>
<gene>
    <name evidence="3" type="ORF">N7498_005209</name>
</gene>
<keyword evidence="2" id="KW-1133">Transmembrane helix</keyword>
<accession>A0A9W9MMZ5</accession>
<reference evidence="3" key="1">
    <citation type="submission" date="2022-12" db="EMBL/GenBank/DDBJ databases">
        <authorList>
            <person name="Petersen C."/>
        </authorList>
    </citation>
    <scope>NUCLEOTIDE SEQUENCE</scope>
    <source>
        <strain evidence="3">IBT 15544</strain>
    </source>
</reference>
<protein>
    <submittedName>
        <fullName evidence="3">Uncharacterized protein</fullName>
    </submittedName>
</protein>
<dbReference type="Proteomes" id="UP001150904">
    <property type="component" value="Unassembled WGS sequence"/>
</dbReference>
<keyword evidence="2" id="KW-0472">Membrane</keyword>
<dbReference type="RefSeq" id="XP_058308809.1">
    <property type="nucleotide sequence ID" value="XM_058452271.1"/>
</dbReference>
<feature type="transmembrane region" description="Helical" evidence="2">
    <location>
        <begin position="45"/>
        <end position="70"/>
    </location>
</feature>
<sequence length="81" mass="9205">MFATQSALLNKHTRPKPDSEESDADPMHTPSVTLESLGIGKNMKIFLIAVLVVFGTIETWFWCKAIWIWWKGGREDGEIVK</sequence>
<dbReference type="GeneID" id="83179572"/>
<keyword evidence="4" id="KW-1185">Reference proteome</keyword>
<comment type="caution">
    <text evidence="3">The sequence shown here is derived from an EMBL/GenBank/DDBJ whole genome shotgun (WGS) entry which is preliminary data.</text>
</comment>
<name>A0A9W9MMZ5_9EURO</name>
<keyword evidence="2" id="KW-0812">Transmembrane</keyword>
<feature type="region of interest" description="Disordered" evidence="1">
    <location>
        <begin position="1"/>
        <end position="30"/>
    </location>
</feature>
<evidence type="ECO:0000313" key="3">
    <source>
        <dbReference type="EMBL" id="KAJ5204330.1"/>
    </source>
</evidence>
<organism evidence="3 4">
    <name type="scientific">Penicillium cinerascens</name>
    <dbReference type="NCBI Taxonomy" id="70096"/>
    <lineage>
        <taxon>Eukaryota</taxon>
        <taxon>Fungi</taxon>
        <taxon>Dikarya</taxon>
        <taxon>Ascomycota</taxon>
        <taxon>Pezizomycotina</taxon>
        <taxon>Eurotiomycetes</taxon>
        <taxon>Eurotiomycetidae</taxon>
        <taxon>Eurotiales</taxon>
        <taxon>Aspergillaceae</taxon>
        <taxon>Penicillium</taxon>
    </lineage>
</organism>
<evidence type="ECO:0000256" key="1">
    <source>
        <dbReference type="SAM" id="MobiDB-lite"/>
    </source>
</evidence>
<evidence type="ECO:0000256" key="2">
    <source>
        <dbReference type="SAM" id="Phobius"/>
    </source>
</evidence>
<dbReference type="AlphaFoldDB" id="A0A9W9MMZ5"/>
<evidence type="ECO:0000313" key="4">
    <source>
        <dbReference type="Proteomes" id="UP001150904"/>
    </source>
</evidence>
<dbReference type="OrthoDB" id="5231661at2759"/>